<dbReference type="InterPro" id="IPR032312">
    <property type="entry name" value="LacZ_4"/>
</dbReference>
<dbReference type="SMART" id="SM00560">
    <property type="entry name" value="LamGL"/>
    <property type="match status" value="1"/>
</dbReference>
<dbReference type="PROSITE" id="PS00719">
    <property type="entry name" value="GLYCOSYL_HYDROL_F2_1"/>
    <property type="match status" value="1"/>
</dbReference>
<evidence type="ECO:0000256" key="9">
    <source>
        <dbReference type="ARBA" id="ARBA00023157"/>
    </source>
</evidence>
<evidence type="ECO:0000259" key="13">
    <source>
        <dbReference type="SMART" id="SM00560"/>
    </source>
</evidence>
<dbReference type="InterPro" id="IPR011013">
    <property type="entry name" value="Gal_mutarotase_sf_dom"/>
</dbReference>
<dbReference type="GO" id="GO:0009341">
    <property type="term" value="C:beta-galactosidase complex"/>
    <property type="evidence" value="ECO:0007669"/>
    <property type="project" value="InterPro"/>
</dbReference>
<dbReference type="Pfam" id="PF00703">
    <property type="entry name" value="Glyco_hydro_2"/>
    <property type="match status" value="1"/>
</dbReference>
<evidence type="ECO:0000256" key="8">
    <source>
        <dbReference type="ARBA" id="ARBA00022837"/>
    </source>
</evidence>
<gene>
    <name evidence="15" type="ORF">GM418_08165</name>
</gene>
<comment type="catalytic activity">
    <reaction evidence="1 12">
        <text>Hydrolysis of terminal non-reducing beta-D-galactose residues in beta-D-galactosides.</text>
        <dbReference type="EC" id="3.2.1.23"/>
    </reaction>
</comment>
<dbReference type="InterPro" id="IPR017853">
    <property type="entry name" value="GH"/>
</dbReference>
<dbReference type="InterPro" id="IPR014718">
    <property type="entry name" value="GH-type_carb-bd"/>
</dbReference>
<dbReference type="EMBL" id="CP046401">
    <property type="protein sequence ID" value="QGY43634.1"/>
    <property type="molecule type" value="Genomic_DNA"/>
</dbReference>
<dbReference type="InterPro" id="IPR008979">
    <property type="entry name" value="Galactose-bd-like_sf"/>
</dbReference>
<dbReference type="PRINTS" id="PR00132">
    <property type="entry name" value="GLHYDRLASE2"/>
</dbReference>
<evidence type="ECO:0000256" key="11">
    <source>
        <dbReference type="ARBA" id="ARBA00032230"/>
    </source>
</evidence>
<dbReference type="SUPFAM" id="SSF49303">
    <property type="entry name" value="beta-Galactosidase/glucuronidase domain"/>
    <property type="match status" value="2"/>
</dbReference>
<evidence type="ECO:0000259" key="14">
    <source>
        <dbReference type="SMART" id="SM01038"/>
    </source>
</evidence>
<dbReference type="AlphaFoldDB" id="A0A6I6K146"/>
<dbReference type="EC" id="3.2.1.23" evidence="5 12"/>
<dbReference type="Pfam" id="PF13385">
    <property type="entry name" value="Laminin_G_3"/>
    <property type="match status" value="1"/>
</dbReference>
<accession>A0A6I6K146</accession>
<comment type="cofactor">
    <cofactor evidence="2">
        <name>Ca(2+)</name>
        <dbReference type="ChEBI" id="CHEBI:29108"/>
    </cofactor>
</comment>
<dbReference type="InterPro" id="IPR006102">
    <property type="entry name" value="Ig-like_GH2"/>
</dbReference>
<dbReference type="RefSeq" id="WP_158864958.1">
    <property type="nucleotide sequence ID" value="NZ_CP046401.1"/>
</dbReference>
<dbReference type="Pfam" id="PF02836">
    <property type="entry name" value="Glyco_hydro_2_C"/>
    <property type="match status" value="1"/>
</dbReference>
<feature type="domain" description="Beta galactosidase small chain/" evidence="14">
    <location>
        <begin position="957"/>
        <end position="1255"/>
    </location>
</feature>
<protein>
    <recommendedName>
        <fullName evidence="5 12">Beta-galactosidase</fullName>
        <ecNumber evidence="5 12">3.2.1.23</ecNumber>
    </recommendedName>
    <alternativeName>
        <fullName evidence="11 12">Lactase</fullName>
    </alternativeName>
</protein>
<dbReference type="InterPro" id="IPR006558">
    <property type="entry name" value="LamG-like"/>
</dbReference>
<dbReference type="SUPFAM" id="SSF74650">
    <property type="entry name" value="Galactose mutarotase-like"/>
    <property type="match status" value="1"/>
</dbReference>
<comment type="similarity">
    <text evidence="3 12">Belongs to the glycosyl hydrolase 2 family.</text>
</comment>
<evidence type="ECO:0000256" key="7">
    <source>
        <dbReference type="ARBA" id="ARBA00022801"/>
    </source>
</evidence>
<keyword evidence="6" id="KW-0732">Signal</keyword>
<keyword evidence="7 12" id="KW-0378">Hydrolase</keyword>
<keyword evidence="8" id="KW-0106">Calcium</keyword>
<dbReference type="InterPro" id="IPR023232">
    <property type="entry name" value="Glyco_hydro_2_AS"/>
</dbReference>
<keyword evidence="10 12" id="KW-0326">Glycosidase</keyword>
<dbReference type="GO" id="GO:0030246">
    <property type="term" value="F:carbohydrate binding"/>
    <property type="evidence" value="ECO:0007669"/>
    <property type="project" value="InterPro"/>
</dbReference>
<dbReference type="Gene3D" id="2.60.120.260">
    <property type="entry name" value="Galactose-binding domain-like"/>
    <property type="match status" value="1"/>
</dbReference>
<dbReference type="Gene3D" id="3.20.20.80">
    <property type="entry name" value="Glycosidases"/>
    <property type="match status" value="1"/>
</dbReference>
<dbReference type="Gene3D" id="2.60.120.200">
    <property type="match status" value="1"/>
</dbReference>
<evidence type="ECO:0000256" key="1">
    <source>
        <dbReference type="ARBA" id="ARBA00001412"/>
    </source>
</evidence>
<dbReference type="PROSITE" id="PS00608">
    <property type="entry name" value="GLYCOSYL_HYDROL_F2_2"/>
    <property type="match status" value="1"/>
</dbReference>
<keyword evidence="9" id="KW-1015">Disulfide bond</keyword>
<dbReference type="InterPro" id="IPR023230">
    <property type="entry name" value="Glyco_hydro_2_CS"/>
</dbReference>
<evidence type="ECO:0000313" key="16">
    <source>
        <dbReference type="Proteomes" id="UP000428260"/>
    </source>
</evidence>
<dbReference type="Pfam" id="PF16353">
    <property type="entry name" value="LacZ_4"/>
    <property type="match status" value="1"/>
</dbReference>
<dbReference type="InterPro" id="IPR013320">
    <property type="entry name" value="ConA-like_dom_sf"/>
</dbReference>
<dbReference type="InterPro" id="IPR050347">
    <property type="entry name" value="Bact_Beta-galactosidase"/>
</dbReference>
<dbReference type="InterPro" id="IPR006104">
    <property type="entry name" value="Glyco_hydro_2_N"/>
</dbReference>
<evidence type="ECO:0000256" key="3">
    <source>
        <dbReference type="ARBA" id="ARBA00007401"/>
    </source>
</evidence>
<dbReference type="SMART" id="SM01038">
    <property type="entry name" value="Bgal_small_N"/>
    <property type="match status" value="1"/>
</dbReference>
<dbReference type="KEGG" id="mcos:GM418_08165"/>
<dbReference type="Proteomes" id="UP000428260">
    <property type="component" value="Chromosome"/>
</dbReference>
<feature type="domain" description="LamG-like jellyroll fold" evidence="13">
    <location>
        <begin position="641"/>
        <end position="775"/>
    </location>
</feature>
<evidence type="ECO:0000256" key="12">
    <source>
        <dbReference type="RuleBase" id="RU361154"/>
    </source>
</evidence>
<name>A0A6I6K146_9BACT</name>
<evidence type="ECO:0000256" key="6">
    <source>
        <dbReference type="ARBA" id="ARBA00022729"/>
    </source>
</evidence>
<keyword evidence="16" id="KW-1185">Reference proteome</keyword>
<dbReference type="InterPro" id="IPR006101">
    <property type="entry name" value="Glyco_hydro_2"/>
</dbReference>
<dbReference type="SUPFAM" id="SSF49899">
    <property type="entry name" value="Concanavalin A-like lectins/glucanases"/>
    <property type="match status" value="1"/>
</dbReference>
<proteinExistence type="inferred from homology"/>
<dbReference type="Pfam" id="PF02837">
    <property type="entry name" value="Glyco_hydro_2_N"/>
    <property type="match status" value="1"/>
</dbReference>
<dbReference type="InterPro" id="IPR036156">
    <property type="entry name" value="Beta-gal/glucu_dom_sf"/>
</dbReference>
<dbReference type="PANTHER" id="PTHR46323:SF2">
    <property type="entry name" value="BETA-GALACTOSIDASE"/>
    <property type="match status" value="1"/>
</dbReference>
<dbReference type="SUPFAM" id="SSF51445">
    <property type="entry name" value="(Trans)glycosidases"/>
    <property type="match status" value="1"/>
</dbReference>
<evidence type="ECO:0000256" key="5">
    <source>
        <dbReference type="ARBA" id="ARBA00012756"/>
    </source>
</evidence>
<dbReference type="Gene3D" id="2.60.40.10">
    <property type="entry name" value="Immunoglobulins"/>
    <property type="match status" value="2"/>
</dbReference>
<dbReference type="GO" id="GO:0004565">
    <property type="term" value="F:beta-galactosidase activity"/>
    <property type="evidence" value="ECO:0007669"/>
    <property type="project" value="UniProtKB-EC"/>
</dbReference>
<dbReference type="Pfam" id="PF02929">
    <property type="entry name" value="Bgal_small_N"/>
    <property type="match status" value="1"/>
</dbReference>
<evidence type="ECO:0000256" key="4">
    <source>
        <dbReference type="ARBA" id="ARBA00011245"/>
    </source>
</evidence>
<dbReference type="InterPro" id="IPR006103">
    <property type="entry name" value="Glyco_hydro_2_cat"/>
</dbReference>
<organism evidence="15 16">
    <name type="scientific">Maribellus comscasis</name>
    <dbReference type="NCBI Taxonomy" id="2681766"/>
    <lineage>
        <taxon>Bacteria</taxon>
        <taxon>Pseudomonadati</taxon>
        <taxon>Bacteroidota</taxon>
        <taxon>Bacteroidia</taxon>
        <taxon>Marinilabiliales</taxon>
        <taxon>Prolixibacteraceae</taxon>
        <taxon>Maribellus</taxon>
    </lineage>
</organism>
<dbReference type="InterPro" id="IPR004199">
    <property type="entry name" value="B-gal_small/dom_5"/>
</dbReference>
<dbReference type="InterPro" id="IPR013783">
    <property type="entry name" value="Ig-like_fold"/>
</dbReference>
<dbReference type="SUPFAM" id="SSF49785">
    <property type="entry name" value="Galactose-binding domain-like"/>
    <property type="match status" value="1"/>
</dbReference>
<evidence type="ECO:0000256" key="2">
    <source>
        <dbReference type="ARBA" id="ARBA00001913"/>
    </source>
</evidence>
<reference evidence="15 16" key="1">
    <citation type="submission" date="2019-11" db="EMBL/GenBank/DDBJ databases">
        <authorList>
            <person name="Zheng R.K."/>
            <person name="Sun C.M."/>
        </authorList>
    </citation>
    <scope>NUCLEOTIDE SEQUENCE [LARGE SCALE GENOMIC DNA]</scope>
    <source>
        <strain evidence="15 16">WC007</strain>
    </source>
</reference>
<evidence type="ECO:0000313" key="15">
    <source>
        <dbReference type="EMBL" id="QGY43634.1"/>
    </source>
</evidence>
<dbReference type="PANTHER" id="PTHR46323">
    <property type="entry name" value="BETA-GALACTOSIDASE"/>
    <property type="match status" value="1"/>
</dbReference>
<dbReference type="Gene3D" id="2.70.98.10">
    <property type="match status" value="1"/>
</dbReference>
<dbReference type="GO" id="GO:0005990">
    <property type="term" value="P:lactose catabolic process"/>
    <property type="evidence" value="ECO:0007669"/>
    <property type="project" value="TreeGrafter"/>
</dbReference>
<evidence type="ECO:0000256" key="10">
    <source>
        <dbReference type="ARBA" id="ARBA00023295"/>
    </source>
</evidence>
<comment type="subunit">
    <text evidence="4">Monomer.</text>
</comment>
<sequence length="1257" mass="144333">MNRICFLFFILIFWDATTFSQEVEFLPDDWENPAVFEKGQNLPRAFHIPFSSKAEALRNRISGNENYRLLNGQWRFKWVETPEQVPEGFWHPDFDVKEWDEIKVPANWQMEGYGHPKFRNVRLSFENDPPNIPGYYNPTGCYKHKFTVPEDWENKEVMLRFEGVKSASYVWVNGKRVGYNQGGFEPAEYNITSFIKEGENDLAVEVIRFSDGSYLENQDMWRLSGIFRDVKLIAEPKTFIRDFYIVTDLDRDYKDVTLNVESDIQNTLQDSVICSLEIDVLDENKESILSEGSTSVIFSVPPDTSKKVSISIPIVNPSKWSAEYPNLYTVLFHLKNSDGNTLEIFTKKTGFREVEYKNHILTVNGVPVKLNGVNSHMHDPDHGQAVPLDILERDLILMKQFNINCVRTCHYPPTPEYIEMANELGIYIFDEVGDEAHSNTQLSNDPSWTEMYKDRSRKLVYRDRNHPSVIVWSAGNESGSGNNINEVIKTGKEIDPSRPAWMYGGNRFYIPFEDLVGPRYWAPVDYKNLAEGKVLAENDQRASFMDEYLAATGNGLGGMDEYWEWIWKYPRLTGGAIWDWISPGVKTSRWVLPDLSNHKNDGQIMGRPVFEQGISGWGLAFSGHDDWMEFYRAPNLDITGNELSIGFWVKPSKIPQPNTFVAKGQFQYGIRMEDEETLEFYVHSEKRISAKVKVDENFYESWHHIAGIYDGRSLKLYIDENVVAETRFSGNISHTPFPLCIGREADTQDQGEYSGRLSKMIIDEVRVFDRAVPVSQFNELVSDEVLALDFEKDKKDGEFFAVGLGGRTYGIIWPDRKIQPEIYQIKKSGQPVLIEAVDIEKGIVKITNRHQFKNLNELAGIWELTVNGDTIQRGFFDINLPAQQWKLDTIGYRMPKVEINSECFLTVTFVLKQAAAWADAGHEIAWEQIKIPTLFYNVESEIKQRGVNVSENDAAIVVSGSEFKYTFDKTTGKISSFQFKGKEYLEDGPVFNVWRAPLANDIDPWGSYFFEKSKMTDGFGRSIDNQLRTLGMRDLESQLNEMDVLKKSGGEVVVKIKAFSNSSLPANRRLNRGGYFSAFQRNETWTVFADGTIQLEQEIIPNGPMPDMLPKIGLQFQLPKEFKNVEWYGRGPFETYPDRKTGAKVAVYKSDADEMYTPYIIPQDYGNRTDVRWLKVQNKNGDGLFVRGSELLNFSLHKYSTDNLSRAMYTYQLKEAPNTILNIDYEVSGVGGTAIRQLQKYRVKAHAGKYKLTIKPF</sequence>